<reference evidence="3" key="1">
    <citation type="journal article" date="2019" name="Int. J. Syst. Evol. Microbiol.">
        <title>The Global Catalogue of Microorganisms (GCM) 10K type strain sequencing project: providing services to taxonomists for standard genome sequencing and annotation.</title>
        <authorList>
            <consortium name="The Broad Institute Genomics Platform"/>
            <consortium name="The Broad Institute Genome Sequencing Center for Infectious Disease"/>
            <person name="Wu L."/>
            <person name="Ma J."/>
        </authorList>
    </citation>
    <scope>NUCLEOTIDE SEQUENCE [LARGE SCALE GENOMIC DNA]</scope>
    <source>
        <strain evidence="3">JCM 4594</strain>
    </source>
</reference>
<comment type="caution">
    <text evidence="2">The sequence shown here is derived from an EMBL/GenBank/DDBJ whole genome shotgun (WGS) entry which is preliminary data.</text>
</comment>
<gene>
    <name evidence="2" type="ORF">GCM10010326_66020</name>
</gene>
<evidence type="ECO:0000256" key="1">
    <source>
        <dbReference type="SAM" id="MobiDB-lite"/>
    </source>
</evidence>
<keyword evidence="3" id="KW-1185">Reference proteome</keyword>
<evidence type="ECO:0008006" key="4">
    <source>
        <dbReference type="Google" id="ProtNLM"/>
    </source>
</evidence>
<dbReference type="RefSeq" id="WP_190029018.1">
    <property type="nucleotide sequence ID" value="NZ_BMUU01000015.1"/>
</dbReference>
<dbReference type="SUPFAM" id="SSF47113">
    <property type="entry name" value="Histone-fold"/>
    <property type="match status" value="1"/>
</dbReference>
<evidence type="ECO:0000313" key="2">
    <source>
        <dbReference type="EMBL" id="GGY61957.1"/>
    </source>
</evidence>
<dbReference type="InterPro" id="IPR009072">
    <property type="entry name" value="Histone-fold"/>
</dbReference>
<proteinExistence type="predicted"/>
<organism evidence="2 3">
    <name type="scientific">Streptomyces xanthochromogenes</name>
    <dbReference type="NCBI Taxonomy" id="67384"/>
    <lineage>
        <taxon>Bacteria</taxon>
        <taxon>Bacillati</taxon>
        <taxon>Actinomycetota</taxon>
        <taxon>Actinomycetes</taxon>
        <taxon>Kitasatosporales</taxon>
        <taxon>Streptomycetaceae</taxon>
        <taxon>Streptomyces</taxon>
    </lineage>
</organism>
<sequence length="219" mass="23265">MTVTSNMTTDEAATGSPVKAAVVVRTIRAQSRLRTSKKAVVAVQSALTYLLGEILDGARTAATAEGKKKVLPKHVNSAVSTDSDLQHMTGTWIIRNGKTPRVARPDTAEQETRPESAGTGRKRSADVTSHQYRRTVKLIARDKECLLATSTLDVLQTIAAEITAALAGGAGQAARNQSHDAVQAQDVRAAVEEWLTGELKAHTVRQIDTALGKATQTAS</sequence>
<dbReference type="Proteomes" id="UP000600946">
    <property type="component" value="Unassembled WGS sequence"/>
</dbReference>
<dbReference type="Gene3D" id="1.10.20.10">
    <property type="entry name" value="Histone, subunit A"/>
    <property type="match status" value="2"/>
</dbReference>
<feature type="region of interest" description="Disordered" evidence="1">
    <location>
        <begin position="95"/>
        <end position="128"/>
    </location>
</feature>
<name>A0ABQ3AMF9_9ACTN</name>
<dbReference type="GeneID" id="96294479"/>
<evidence type="ECO:0000313" key="3">
    <source>
        <dbReference type="Proteomes" id="UP000600946"/>
    </source>
</evidence>
<feature type="compositionally biased region" description="Basic and acidic residues" evidence="1">
    <location>
        <begin position="103"/>
        <end position="114"/>
    </location>
</feature>
<dbReference type="EMBL" id="BMUU01000015">
    <property type="protein sequence ID" value="GGY61957.1"/>
    <property type="molecule type" value="Genomic_DNA"/>
</dbReference>
<accession>A0ABQ3AMF9</accession>
<protein>
    <recommendedName>
        <fullName evidence="4">Histone H2A</fullName>
    </recommendedName>
</protein>